<organism evidence="1 2">
    <name type="scientific">Araneus ventricosus</name>
    <name type="common">Orbweaver spider</name>
    <name type="synonym">Epeira ventricosa</name>
    <dbReference type="NCBI Taxonomy" id="182803"/>
    <lineage>
        <taxon>Eukaryota</taxon>
        <taxon>Metazoa</taxon>
        <taxon>Ecdysozoa</taxon>
        <taxon>Arthropoda</taxon>
        <taxon>Chelicerata</taxon>
        <taxon>Arachnida</taxon>
        <taxon>Araneae</taxon>
        <taxon>Araneomorphae</taxon>
        <taxon>Entelegynae</taxon>
        <taxon>Araneoidea</taxon>
        <taxon>Araneidae</taxon>
        <taxon>Araneus</taxon>
    </lineage>
</organism>
<accession>A0A4Y2IPB6</accession>
<dbReference type="Proteomes" id="UP000499080">
    <property type="component" value="Unassembled WGS sequence"/>
</dbReference>
<name>A0A4Y2IPB6_ARAVE</name>
<proteinExistence type="predicted"/>
<dbReference type="AlphaFoldDB" id="A0A4Y2IPB6"/>
<sequence>MKKIQVRSELEKCFIKWIKQCRDCHLPIGGNELKEKRNNLHGSWVTKTSKQQWMAEIFKNRHNIVLENCAEIVSKVTGFVRNG</sequence>
<evidence type="ECO:0008006" key="3">
    <source>
        <dbReference type="Google" id="ProtNLM"/>
    </source>
</evidence>
<gene>
    <name evidence="1" type="ORF">AVEN_77126_1</name>
</gene>
<comment type="caution">
    <text evidence="1">The sequence shown here is derived from an EMBL/GenBank/DDBJ whole genome shotgun (WGS) entry which is preliminary data.</text>
</comment>
<keyword evidence="2" id="KW-1185">Reference proteome</keyword>
<evidence type="ECO:0000313" key="1">
    <source>
        <dbReference type="EMBL" id="GBM79557.1"/>
    </source>
</evidence>
<reference evidence="1 2" key="1">
    <citation type="journal article" date="2019" name="Sci. Rep.">
        <title>Orb-weaving spider Araneus ventricosus genome elucidates the spidroin gene catalogue.</title>
        <authorList>
            <person name="Kono N."/>
            <person name="Nakamura H."/>
            <person name="Ohtoshi R."/>
            <person name="Moran D.A.P."/>
            <person name="Shinohara A."/>
            <person name="Yoshida Y."/>
            <person name="Fujiwara M."/>
            <person name="Mori M."/>
            <person name="Tomita M."/>
            <person name="Arakawa K."/>
        </authorList>
    </citation>
    <scope>NUCLEOTIDE SEQUENCE [LARGE SCALE GENOMIC DNA]</scope>
</reference>
<evidence type="ECO:0000313" key="2">
    <source>
        <dbReference type="Proteomes" id="UP000499080"/>
    </source>
</evidence>
<protein>
    <recommendedName>
        <fullName evidence="3">HTH CENPB-type domain-containing protein</fullName>
    </recommendedName>
</protein>
<dbReference type="EMBL" id="BGPR01002827">
    <property type="protein sequence ID" value="GBM79557.1"/>
    <property type="molecule type" value="Genomic_DNA"/>
</dbReference>